<proteinExistence type="inferred from homology"/>
<dbReference type="Proteomes" id="UP000887574">
    <property type="component" value="Unplaced"/>
</dbReference>
<comment type="similarity">
    <text evidence="2">Belongs to the peptidase S1 family. CLIP subfamily.</text>
</comment>
<dbReference type="InterPro" id="IPR001254">
    <property type="entry name" value="Trypsin_dom"/>
</dbReference>
<evidence type="ECO:0000313" key="4">
    <source>
        <dbReference type="Proteomes" id="UP000887574"/>
    </source>
</evidence>
<dbReference type="WBParaSite" id="jg9755">
    <property type="protein sequence ID" value="jg9755"/>
    <property type="gene ID" value="jg9755"/>
</dbReference>
<evidence type="ECO:0000256" key="1">
    <source>
        <dbReference type="ARBA" id="ARBA00023157"/>
    </source>
</evidence>
<feature type="domain" description="Peptidase S1" evidence="3">
    <location>
        <begin position="12"/>
        <end position="149"/>
    </location>
</feature>
<dbReference type="Pfam" id="PF00089">
    <property type="entry name" value="Trypsin"/>
    <property type="match status" value="1"/>
</dbReference>
<organism evidence="4 5">
    <name type="scientific">Ditylenchus dipsaci</name>
    <dbReference type="NCBI Taxonomy" id="166011"/>
    <lineage>
        <taxon>Eukaryota</taxon>
        <taxon>Metazoa</taxon>
        <taxon>Ecdysozoa</taxon>
        <taxon>Nematoda</taxon>
        <taxon>Chromadorea</taxon>
        <taxon>Rhabditida</taxon>
        <taxon>Tylenchina</taxon>
        <taxon>Tylenchomorpha</taxon>
        <taxon>Sphaerularioidea</taxon>
        <taxon>Anguinidae</taxon>
        <taxon>Anguininae</taxon>
        <taxon>Ditylenchus</taxon>
    </lineage>
</organism>
<accession>A0A915ERS4</accession>
<evidence type="ECO:0000256" key="2">
    <source>
        <dbReference type="ARBA" id="ARBA00024195"/>
    </source>
</evidence>
<dbReference type="PANTHER" id="PTHR24256">
    <property type="entry name" value="TRYPTASE-RELATED"/>
    <property type="match status" value="1"/>
</dbReference>
<dbReference type="GO" id="GO:0006508">
    <property type="term" value="P:proteolysis"/>
    <property type="evidence" value="ECO:0007669"/>
    <property type="project" value="InterPro"/>
</dbReference>
<reference evidence="5" key="1">
    <citation type="submission" date="2022-11" db="UniProtKB">
        <authorList>
            <consortium name="WormBaseParasite"/>
        </authorList>
    </citation>
    <scope>IDENTIFICATION</scope>
</reference>
<sequence>MFDGFKEVGFSDFTIIQLHNPIPDELFESGKVRIACLPESKKEELPPKIIAAGWGRDNSGSTTTHLKYTQLNYTLEKCVGGAPTQFCAYEKDRRSYQDPQGSSVQGGDSGGGAVYYSEQKQVFIVYGITTMVANSDLFGRLSFFTKVTDHLEDICYYLDLCPATDAKGAFPYLEFQSIHLQSLVRQDYKKDFPPFRLVKKEHIKDIVDLCEEIKAIRNRPEKHSCDTVPFWSAFIVNNQSNVLCSATFVTNQHVITDRACIVSKLKQFQSDFWVVAFDGIKTKVEFVAFSYTHPASIIQLTEETKSRDAKPVCFRPSNELMRSKFTKELFRSSQEIRSQLNSSSMEHPKFKLCHKKTSFVQKQL</sequence>
<name>A0A915ERS4_9BILA</name>
<dbReference type="InterPro" id="IPR051487">
    <property type="entry name" value="Ser/Thr_Proteases_Immune/Dev"/>
</dbReference>
<keyword evidence="4" id="KW-1185">Reference proteome</keyword>
<protein>
    <submittedName>
        <fullName evidence="5">Peptidase S1 domain-containing protein</fullName>
    </submittedName>
</protein>
<keyword evidence="1" id="KW-1015">Disulfide bond</keyword>
<evidence type="ECO:0000259" key="3">
    <source>
        <dbReference type="Pfam" id="PF00089"/>
    </source>
</evidence>
<dbReference type="InterPro" id="IPR043504">
    <property type="entry name" value="Peptidase_S1_PA_chymotrypsin"/>
</dbReference>
<dbReference type="GO" id="GO:0004252">
    <property type="term" value="F:serine-type endopeptidase activity"/>
    <property type="evidence" value="ECO:0007669"/>
    <property type="project" value="InterPro"/>
</dbReference>
<dbReference type="AlphaFoldDB" id="A0A915ERS4"/>
<evidence type="ECO:0000313" key="5">
    <source>
        <dbReference type="WBParaSite" id="jg9755"/>
    </source>
</evidence>
<dbReference type="Gene3D" id="2.40.10.10">
    <property type="entry name" value="Trypsin-like serine proteases"/>
    <property type="match status" value="1"/>
</dbReference>
<dbReference type="SUPFAM" id="SSF50494">
    <property type="entry name" value="Trypsin-like serine proteases"/>
    <property type="match status" value="2"/>
</dbReference>
<dbReference type="InterPro" id="IPR009003">
    <property type="entry name" value="Peptidase_S1_PA"/>
</dbReference>